<evidence type="ECO:0000256" key="1">
    <source>
        <dbReference type="SAM" id="Coils"/>
    </source>
</evidence>
<organism evidence="3 4">
    <name type="scientific">Plenodomus tracheiphilus IPT5</name>
    <dbReference type="NCBI Taxonomy" id="1408161"/>
    <lineage>
        <taxon>Eukaryota</taxon>
        <taxon>Fungi</taxon>
        <taxon>Dikarya</taxon>
        <taxon>Ascomycota</taxon>
        <taxon>Pezizomycotina</taxon>
        <taxon>Dothideomycetes</taxon>
        <taxon>Pleosporomycetidae</taxon>
        <taxon>Pleosporales</taxon>
        <taxon>Pleosporineae</taxon>
        <taxon>Leptosphaeriaceae</taxon>
        <taxon>Plenodomus</taxon>
    </lineage>
</organism>
<feature type="coiled-coil region" evidence="1">
    <location>
        <begin position="169"/>
        <end position="224"/>
    </location>
</feature>
<gene>
    <name evidence="3" type="ORF">T440DRAFT_114760</name>
</gene>
<keyword evidence="1" id="KW-0175">Coiled coil</keyword>
<feature type="compositionally biased region" description="Polar residues" evidence="2">
    <location>
        <begin position="1"/>
        <end position="11"/>
    </location>
</feature>
<dbReference type="EMBL" id="MU006308">
    <property type="protein sequence ID" value="KAF2850121.1"/>
    <property type="molecule type" value="Genomic_DNA"/>
</dbReference>
<proteinExistence type="predicted"/>
<dbReference type="AlphaFoldDB" id="A0A6A7B3N5"/>
<evidence type="ECO:0000256" key="2">
    <source>
        <dbReference type="SAM" id="MobiDB-lite"/>
    </source>
</evidence>
<evidence type="ECO:0000313" key="3">
    <source>
        <dbReference type="EMBL" id="KAF2850121.1"/>
    </source>
</evidence>
<sequence length="393" mass="44498">MKSVGETQCTRDTPAYPDCEDQTPSLTTSDEDTCDNVSEPAEESEIFAQQLELLAAERRDYDLLKLREMTLERCKLRARICELEANVSDTRSEASMAQLDVCKQALAGEKEGARKAAHLDAQVTDLQDVTQKLTKERDCLILKLDEATALSRVTHNQQASVNDRQAREIAALTAKNDLLISKNNELTAKHSASVESGQKSAEDVRFAQAKLRNVEYELEELRREVATPGPARVRLQSEHLRVINETYALEVEPAPDNAQMQRLKNENAKLTDEKQALEYDILLNKENMAHLVTKLDIANAGFRAFDCTHQSYYGTPDDHKSTNDFGYDKLARGIFGSLCDDEDFLACYNIYRHNCLKHHRFHARDEGKGVAAWRLKREFVRLDDSRGVAITYK</sequence>
<protein>
    <submittedName>
        <fullName evidence="3">Uncharacterized protein</fullName>
    </submittedName>
</protein>
<dbReference type="Proteomes" id="UP000799423">
    <property type="component" value="Unassembled WGS sequence"/>
</dbReference>
<reference evidence="3" key="1">
    <citation type="submission" date="2020-01" db="EMBL/GenBank/DDBJ databases">
        <authorList>
            <consortium name="DOE Joint Genome Institute"/>
            <person name="Haridas S."/>
            <person name="Albert R."/>
            <person name="Binder M."/>
            <person name="Bloem J."/>
            <person name="Labutti K."/>
            <person name="Salamov A."/>
            <person name="Andreopoulos B."/>
            <person name="Baker S.E."/>
            <person name="Barry K."/>
            <person name="Bills G."/>
            <person name="Bluhm B.H."/>
            <person name="Cannon C."/>
            <person name="Castanera R."/>
            <person name="Culley D.E."/>
            <person name="Daum C."/>
            <person name="Ezra D."/>
            <person name="Gonzalez J.B."/>
            <person name="Henrissat B."/>
            <person name="Kuo A."/>
            <person name="Liang C."/>
            <person name="Lipzen A."/>
            <person name="Lutzoni F."/>
            <person name="Magnuson J."/>
            <person name="Mondo S."/>
            <person name="Nolan M."/>
            <person name="Ohm R."/>
            <person name="Pangilinan J."/>
            <person name="Park H.-J."/>
            <person name="Ramirez L."/>
            <person name="Alfaro M."/>
            <person name="Sun H."/>
            <person name="Tritt A."/>
            <person name="Yoshinaga Y."/>
            <person name="Zwiers L.-H."/>
            <person name="Turgeon B.G."/>
            <person name="Goodwin S.B."/>
            <person name="Spatafora J.W."/>
            <person name="Crous P.W."/>
            <person name="Grigoriev I.V."/>
        </authorList>
    </citation>
    <scope>NUCLEOTIDE SEQUENCE</scope>
    <source>
        <strain evidence="3">IPT5</strain>
    </source>
</reference>
<keyword evidence="4" id="KW-1185">Reference proteome</keyword>
<dbReference type="OrthoDB" id="3794084at2759"/>
<name>A0A6A7B3N5_9PLEO</name>
<feature type="region of interest" description="Disordered" evidence="2">
    <location>
        <begin position="1"/>
        <end position="32"/>
    </location>
</feature>
<evidence type="ECO:0000313" key="4">
    <source>
        <dbReference type="Proteomes" id="UP000799423"/>
    </source>
</evidence>
<accession>A0A6A7B3N5</accession>